<name>A0ABD3QLK7_9STRA</name>
<keyword evidence="3" id="KW-1185">Reference proteome</keyword>
<dbReference type="Proteomes" id="UP001516023">
    <property type="component" value="Unassembled WGS sequence"/>
</dbReference>
<dbReference type="SMART" id="SM00220">
    <property type="entry name" value="S_TKc"/>
    <property type="match status" value="1"/>
</dbReference>
<gene>
    <name evidence="2" type="ORF">HJC23_012678</name>
</gene>
<dbReference type="EMBL" id="JABMIG020000028">
    <property type="protein sequence ID" value="KAL3801278.1"/>
    <property type="molecule type" value="Genomic_DNA"/>
</dbReference>
<dbReference type="Gene3D" id="3.30.200.20">
    <property type="entry name" value="Phosphorylase Kinase, domain 1"/>
    <property type="match status" value="1"/>
</dbReference>
<reference evidence="2 3" key="1">
    <citation type="journal article" date="2020" name="G3 (Bethesda)">
        <title>Improved Reference Genome for Cyclotella cryptica CCMP332, a Model for Cell Wall Morphogenesis, Salinity Adaptation, and Lipid Production in Diatoms (Bacillariophyta).</title>
        <authorList>
            <person name="Roberts W.R."/>
            <person name="Downey K.M."/>
            <person name="Ruck E.C."/>
            <person name="Traller J.C."/>
            <person name="Alverson A.J."/>
        </authorList>
    </citation>
    <scope>NUCLEOTIDE SEQUENCE [LARGE SCALE GENOMIC DNA]</scope>
    <source>
        <strain evidence="2 3">CCMP332</strain>
    </source>
</reference>
<protein>
    <recommendedName>
        <fullName evidence="1">Protein kinase domain-containing protein</fullName>
    </recommendedName>
</protein>
<evidence type="ECO:0000313" key="2">
    <source>
        <dbReference type="EMBL" id="KAL3801278.1"/>
    </source>
</evidence>
<evidence type="ECO:0000313" key="3">
    <source>
        <dbReference type="Proteomes" id="UP001516023"/>
    </source>
</evidence>
<dbReference type="PROSITE" id="PS50011">
    <property type="entry name" value="PROTEIN_KINASE_DOM"/>
    <property type="match status" value="1"/>
</dbReference>
<comment type="caution">
    <text evidence="2">The sequence shown here is derived from an EMBL/GenBank/DDBJ whole genome shotgun (WGS) entry which is preliminary data.</text>
</comment>
<dbReference type="Pfam" id="PF00069">
    <property type="entry name" value="Pkinase"/>
    <property type="match status" value="1"/>
</dbReference>
<evidence type="ECO:0000259" key="1">
    <source>
        <dbReference type="PROSITE" id="PS50011"/>
    </source>
</evidence>
<dbReference type="InterPro" id="IPR011009">
    <property type="entry name" value="Kinase-like_dom_sf"/>
</dbReference>
<dbReference type="Gene3D" id="1.10.510.10">
    <property type="entry name" value="Transferase(Phosphotransferase) domain 1"/>
    <property type="match status" value="1"/>
</dbReference>
<dbReference type="PANTHER" id="PTHR44329:SF6">
    <property type="entry name" value="RECEPTOR-INTERACTING SERINE_THREONINE-PROTEIN KINASE 1"/>
    <property type="match status" value="1"/>
</dbReference>
<dbReference type="AlphaFoldDB" id="A0ABD3QLK7"/>
<feature type="domain" description="Protein kinase" evidence="1">
    <location>
        <begin position="101"/>
        <end position="437"/>
    </location>
</feature>
<proteinExistence type="predicted"/>
<dbReference type="SUPFAM" id="SSF56112">
    <property type="entry name" value="Protein kinase-like (PK-like)"/>
    <property type="match status" value="1"/>
</dbReference>
<sequence>MTQSVSESFRISFLNSNDISAERPDGLELNFRDSSNRDGSYCLSSVDSLAHFNKNLTMSPHQMAASVAAGVKEHFRESLSEALLIDYADRDCIAPFKAKEIMLGRLLGSGEFSNVYEIKSFCPDKSVDKTASDREIETRQYMIGREKYRDTKKATYALKHLRSGLIDVYKSSQCAQFATDLVREAEILSVLQHPNIIKLRGVSFLDATGFVHGPKGYFLIIDRLDETLVDRIAKWKQGPKKGRFDRLQSSVANAVSKAAKKKERGSDEVILLHQQLEVMLQIAAAIVYLHDKNIIFRDLKPANVGFDVRGDAKLFDFGLAKIMPANGDPYKDSYKMSCAGTPRYMSPEVLCGKMGYNLKADVYTFSIVLWEVLSLERPFPFIRNKLALIDHILVENGRPVIEHDWPLSIQETLKTSFGTPEGRPTVRVIFEVIRSELCHMKNGDISKLRDSFLLRRRTVTSARNLVEVEPARRSPIKIGESVRATLASSITKFGRQISESRST</sequence>
<dbReference type="InterPro" id="IPR051681">
    <property type="entry name" value="Ser/Thr_Kinases-Pseudokinases"/>
</dbReference>
<dbReference type="InterPro" id="IPR000719">
    <property type="entry name" value="Prot_kinase_dom"/>
</dbReference>
<organism evidence="2 3">
    <name type="scientific">Cyclotella cryptica</name>
    <dbReference type="NCBI Taxonomy" id="29204"/>
    <lineage>
        <taxon>Eukaryota</taxon>
        <taxon>Sar</taxon>
        <taxon>Stramenopiles</taxon>
        <taxon>Ochrophyta</taxon>
        <taxon>Bacillariophyta</taxon>
        <taxon>Coscinodiscophyceae</taxon>
        <taxon>Thalassiosirophycidae</taxon>
        <taxon>Stephanodiscales</taxon>
        <taxon>Stephanodiscaceae</taxon>
        <taxon>Cyclotella</taxon>
    </lineage>
</organism>
<accession>A0ABD3QLK7</accession>
<dbReference type="PANTHER" id="PTHR44329">
    <property type="entry name" value="SERINE/THREONINE-PROTEIN KINASE TNNI3K-RELATED"/>
    <property type="match status" value="1"/>
</dbReference>